<proteinExistence type="inferred from homology"/>
<evidence type="ECO:0000256" key="6">
    <source>
        <dbReference type="ARBA" id="ARBA00023186"/>
    </source>
</evidence>
<dbReference type="CDD" id="cd00371">
    <property type="entry name" value="HMA"/>
    <property type="match status" value="1"/>
</dbReference>
<name>A0A8K0EY65_BRALA</name>
<dbReference type="Gene3D" id="3.30.70.100">
    <property type="match status" value="1"/>
</dbReference>
<evidence type="ECO:0000256" key="7">
    <source>
        <dbReference type="ARBA" id="ARBA00037651"/>
    </source>
</evidence>
<comment type="function">
    <text evidence="7">Binds and deliver cytosolic copper to the copper ATPase proteins. May be important in cellular antioxidant defense.</text>
</comment>
<evidence type="ECO:0000256" key="5">
    <source>
        <dbReference type="ARBA" id="ARBA00023065"/>
    </source>
</evidence>
<evidence type="ECO:0000256" key="11">
    <source>
        <dbReference type="ARBA" id="ARBA00046351"/>
    </source>
</evidence>
<keyword evidence="6" id="KW-0143">Chaperone</keyword>
<keyword evidence="3" id="KW-0187">Copper transport</keyword>
<dbReference type="AlphaFoldDB" id="A0A8K0EY65"/>
<evidence type="ECO:0000313" key="13">
    <source>
        <dbReference type="EMBL" id="CAH1266928.1"/>
    </source>
</evidence>
<evidence type="ECO:0000256" key="3">
    <source>
        <dbReference type="ARBA" id="ARBA00022796"/>
    </source>
</evidence>
<keyword evidence="4" id="KW-0186">Copper</keyword>
<evidence type="ECO:0000256" key="4">
    <source>
        <dbReference type="ARBA" id="ARBA00023008"/>
    </source>
</evidence>
<dbReference type="PANTHER" id="PTHR46365:SF1">
    <property type="entry name" value="COPPER TRANSPORT PROTEIN ATOX1"/>
    <property type="match status" value="1"/>
</dbReference>
<dbReference type="GO" id="GO:0016531">
    <property type="term" value="F:copper chaperone activity"/>
    <property type="evidence" value="ECO:0007669"/>
    <property type="project" value="TreeGrafter"/>
</dbReference>
<dbReference type="InterPro" id="IPR051881">
    <property type="entry name" value="Copper_transport_ATOX1-like"/>
</dbReference>
<dbReference type="InterPro" id="IPR036163">
    <property type="entry name" value="HMA_dom_sf"/>
</dbReference>
<keyword evidence="2" id="KW-0479">Metal-binding</keyword>
<keyword evidence="5" id="KW-0406">Ion transport</keyword>
<dbReference type="PANTHER" id="PTHR46365">
    <property type="entry name" value="COPPER TRANSPORT PROTEIN ATOX1"/>
    <property type="match status" value="1"/>
</dbReference>
<organism evidence="13 14">
    <name type="scientific">Branchiostoma lanceolatum</name>
    <name type="common">Common lancelet</name>
    <name type="synonym">Amphioxus lanceolatum</name>
    <dbReference type="NCBI Taxonomy" id="7740"/>
    <lineage>
        <taxon>Eukaryota</taxon>
        <taxon>Metazoa</taxon>
        <taxon>Chordata</taxon>
        <taxon>Cephalochordata</taxon>
        <taxon>Leptocardii</taxon>
        <taxon>Amphioxiformes</taxon>
        <taxon>Branchiostomatidae</taxon>
        <taxon>Branchiostoma</taxon>
    </lineage>
</organism>
<keyword evidence="14" id="KW-1185">Reference proteome</keyword>
<evidence type="ECO:0000256" key="10">
    <source>
        <dbReference type="ARBA" id="ARBA00043201"/>
    </source>
</evidence>
<gene>
    <name evidence="13" type="primary">ATOX1</name>
    <name evidence="13" type="ORF">BLAG_LOCUS20437</name>
</gene>
<dbReference type="EMBL" id="OV696691">
    <property type="protein sequence ID" value="CAH1266928.1"/>
    <property type="molecule type" value="Genomic_DNA"/>
</dbReference>
<dbReference type="GO" id="GO:0006825">
    <property type="term" value="P:copper ion transport"/>
    <property type="evidence" value="ECO:0007669"/>
    <property type="project" value="UniProtKB-KW"/>
</dbReference>
<dbReference type="GO" id="GO:0046872">
    <property type="term" value="F:metal ion binding"/>
    <property type="evidence" value="ECO:0007669"/>
    <property type="project" value="UniProtKB-KW"/>
</dbReference>
<dbReference type="Proteomes" id="UP000838412">
    <property type="component" value="Chromosome 6"/>
</dbReference>
<comment type="similarity">
    <text evidence="8">Belongs to the ATX1 family.</text>
</comment>
<dbReference type="GO" id="GO:0005829">
    <property type="term" value="C:cytosol"/>
    <property type="evidence" value="ECO:0007669"/>
    <property type="project" value="TreeGrafter"/>
</dbReference>
<evidence type="ECO:0000256" key="1">
    <source>
        <dbReference type="ARBA" id="ARBA00022448"/>
    </source>
</evidence>
<reference evidence="13" key="1">
    <citation type="submission" date="2022-01" db="EMBL/GenBank/DDBJ databases">
        <authorList>
            <person name="Braso-Vives M."/>
        </authorList>
    </citation>
    <scope>NUCLEOTIDE SEQUENCE</scope>
</reference>
<feature type="domain" description="HMA" evidence="12">
    <location>
        <begin position="3"/>
        <end position="66"/>
    </location>
</feature>
<dbReference type="InterPro" id="IPR006121">
    <property type="entry name" value="HMA_dom"/>
</dbReference>
<dbReference type="FunFam" id="3.30.70.100:FF:000008">
    <property type="entry name" value="Copper transport protein ATOX1"/>
    <property type="match status" value="1"/>
</dbReference>
<dbReference type="OrthoDB" id="689350at2759"/>
<evidence type="ECO:0000259" key="12">
    <source>
        <dbReference type="PROSITE" id="PS50846"/>
    </source>
</evidence>
<evidence type="ECO:0000256" key="8">
    <source>
        <dbReference type="ARBA" id="ARBA00038171"/>
    </source>
</evidence>
<keyword evidence="1" id="KW-0813">Transport</keyword>
<dbReference type="PROSITE" id="PS50846">
    <property type="entry name" value="HMA_2"/>
    <property type="match status" value="1"/>
</dbReference>
<protein>
    <recommendedName>
        <fullName evidence="9">Copper transport protein ATOX1</fullName>
    </recommendedName>
    <alternativeName>
        <fullName evidence="10">Metal transport protein ATX1</fullName>
    </alternativeName>
</protein>
<comment type="subunit">
    <text evidence="11">Homodimer. Interacts with ATP7B. Interacts with ATP7A. Interacts (via dimer form) with SLC31A1 (via C-terminal domain); this interaction improves ATOX1 stability and controls intracellular Cu(I) levels.</text>
</comment>
<accession>A0A8K0EY65</accession>
<dbReference type="SUPFAM" id="SSF55008">
    <property type="entry name" value="HMA, heavy metal-associated domain"/>
    <property type="match status" value="1"/>
</dbReference>
<evidence type="ECO:0000256" key="2">
    <source>
        <dbReference type="ARBA" id="ARBA00022723"/>
    </source>
</evidence>
<sequence length="72" mass="7813">MATQTHEFTVEMTCEGCSGAVNRVLGKKEGVEKFDVDLPGKKVFVTTSLTSDEILETLKKTGKATNYVGTKN</sequence>
<evidence type="ECO:0000313" key="14">
    <source>
        <dbReference type="Proteomes" id="UP000838412"/>
    </source>
</evidence>
<dbReference type="Pfam" id="PF00403">
    <property type="entry name" value="HMA"/>
    <property type="match status" value="1"/>
</dbReference>
<evidence type="ECO:0000256" key="9">
    <source>
        <dbReference type="ARBA" id="ARBA00040962"/>
    </source>
</evidence>